<sequence length="440" mass="44398">MSLPEGAELGSTTDPKALIKGEPSQVRANATRLSDESTRVSGLADDFDAITIAGWSGGFGEPAYASARSAEQKKWTAYADVLTKASKSLSTYAGALTTAQSKAADAIKKWQEAEAASDKAVTDYNNAVDNYNAYVNRQVCVPSYGGGPVTPSMGPGKPGPFVDPGDAMREEAKQILEDARKALDEAGMVAVEELGGLPGAKVETSSGPGASTEAKGPSIDWGNWSKTYGGGKPGTSDDGKPDSKWTINFGEVSAEAHAWGAEGSVEDYWGDVKVHADGKITVAGVEAGAGGKLDSNGLTAEAHAAATLIKLEGSAGGEWGIAEAEVKGEASVEAEAKGDLTIGKDGVHAGGEAFAGGKIEGSISGDVGGVGAEGKAEGWAGIGIAGDLDFGMKDGKFEIGGEGGIGLGLGGKLSGHITIDPVEIVETGGDIIDGIGDFLS</sequence>
<dbReference type="Pfam" id="PF21725">
    <property type="entry name" value="T7SS_signal"/>
    <property type="match status" value="1"/>
</dbReference>
<dbReference type="RefSeq" id="WP_345522098.1">
    <property type="nucleotide sequence ID" value="NZ_BAABKM010000002.1"/>
</dbReference>
<keyword evidence="4" id="KW-1185">Reference proteome</keyword>
<gene>
    <name evidence="3" type="ORF">GCM10023349_29290</name>
</gene>
<name>A0ABP8XIA7_9ACTN</name>
<dbReference type="InterPro" id="IPR049082">
    <property type="entry name" value="T7SS_signal"/>
</dbReference>
<feature type="region of interest" description="Disordered" evidence="1">
    <location>
        <begin position="1"/>
        <end position="37"/>
    </location>
</feature>
<evidence type="ECO:0000313" key="4">
    <source>
        <dbReference type="Proteomes" id="UP001499974"/>
    </source>
</evidence>
<evidence type="ECO:0000256" key="1">
    <source>
        <dbReference type="SAM" id="MobiDB-lite"/>
    </source>
</evidence>
<organism evidence="3 4">
    <name type="scientific">Nocardioides conyzicola</name>
    <dbReference type="NCBI Taxonomy" id="1651781"/>
    <lineage>
        <taxon>Bacteria</taxon>
        <taxon>Bacillati</taxon>
        <taxon>Actinomycetota</taxon>
        <taxon>Actinomycetes</taxon>
        <taxon>Propionibacteriales</taxon>
        <taxon>Nocardioidaceae</taxon>
        <taxon>Nocardioides</taxon>
    </lineage>
</organism>
<dbReference type="EMBL" id="BAABKM010000002">
    <property type="protein sequence ID" value="GAA4708655.1"/>
    <property type="molecule type" value="Genomic_DNA"/>
</dbReference>
<evidence type="ECO:0000259" key="2">
    <source>
        <dbReference type="Pfam" id="PF21725"/>
    </source>
</evidence>
<proteinExistence type="predicted"/>
<protein>
    <submittedName>
        <fullName evidence="3">WXG100 family type VII secretion target</fullName>
    </submittedName>
</protein>
<accession>A0ABP8XIA7</accession>
<feature type="domain" description="Putative T7SS secretion signal" evidence="2">
    <location>
        <begin position="7"/>
        <end position="193"/>
    </location>
</feature>
<reference evidence="4" key="1">
    <citation type="journal article" date="2019" name="Int. J. Syst. Evol. Microbiol.">
        <title>The Global Catalogue of Microorganisms (GCM) 10K type strain sequencing project: providing services to taxonomists for standard genome sequencing and annotation.</title>
        <authorList>
            <consortium name="The Broad Institute Genomics Platform"/>
            <consortium name="The Broad Institute Genome Sequencing Center for Infectious Disease"/>
            <person name="Wu L."/>
            <person name="Ma J."/>
        </authorList>
    </citation>
    <scope>NUCLEOTIDE SEQUENCE [LARGE SCALE GENOMIC DNA]</scope>
    <source>
        <strain evidence="4">JCM 18531</strain>
    </source>
</reference>
<feature type="region of interest" description="Disordered" evidence="1">
    <location>
        <begin position="198"/>
        <end position="242"/>
    </location>
</feature>
<dbReference type="Proteomes" id="UP001499974">
    <property type="component" value="Unassembled WGS sequence"/>
</dbReference>
<comment type="caution">
    <text evidence="3">The sequence shown here is derived from an EMBL/GenBank/DDBJ whole genome shotgun (WGS) entry which is preliminary data.</text>
</comment>
<evidence type="ECO:0000313" key="3">
    <source>
        <dbReference type="EMBL" id="GAA4708655.1"/>
    </source>
</evidence>